<evidence type="ECO:0000256" key="9">
    <source>
        <dbReference type="PIRSR" id="PIRSR604808-2"/>
    </source>
</evidence>
<dbReference type="Proteomes" id="UP000323386">
    <property type="component" value="Unassembled WGS sequence"/>
</dbReference>
<dbReference type="PROSITE" id="PS51999">
    <property type="entry name" value="ZF_GRF"/>
    <property type="match status" value="1"/>
</dbReference>
<comment type="similarity">
    <text evidence="1 12">Belongs to the DNA repair enzymes AP/ExoA family.</text>
</comment>
<feature type="domain" description="GRF-type" evidence="14">
    <location>
        <begin position="601"/>
        <end position="660"/>
    </location>
</feature>
<feature type="compositionally biased region" description="Low complexity" evidence="13">
    <location>
        <begin position="556"/>
        <end position="578"/>
    </location>
</feature>
<dbReference type="SUPFAM" id="SSF56219">
    <property type="entry name" value="DNase I-like"/>
    <property type="match status" value="1"/>
</dbReference>
<keyword evidence="12" id="KW-0234">DNA repair</keyword>
<dbReference type="NCBIfam" id="TIGR00633">
    <property type="entry name" value="xth"/>
    <property type="match status" value="1"/>
</dbReference>
<evidence type="ECO:0000256" key="5">
    <source>
        <dbReference type="ARBA" id="ARBA00022833"/>
    </source>
</evidence>
<keyword evidence="4" id="KW-0378">Hydrolase</keyword>
<keyword evidence="12" id="KW-0227">DNA damage</keyword>
<evidence type="ECO:0000313" key="15">
    <source>
        <dbReference type="EMBL" id="SPO35256.1"/>
    </source>
</evidence>
<evidence type="ECO:0000256" key="13">
    <source>
        <dbReference type="SAM" id="MobiDB-lite"/>
    </source>
</evidence>
<keyword evidence="2 9" id="KW-0479">Metal-binding</keyword>
<evidence type="ECO:0000256" key="3">
    <source>
        <dbReference type="ARBA" id="ARBA00022771"/>
    </source>
</evidence>
<dbReference type="AlphaFoldDB" id="A0A5C3EUL5"/>
<dbReference type="PANTHER" id="PTHR22748:SF4">
    <property type="entry name" value="DNA-(APURINIC OR APYRIMIDINIC SITE) ENDONUCLEASE 2"/>
    <property type="match status" value="1"/>
</dbReference>
<protein>
    <recommendedName>
        <fullName evidence="12">DNA-(apurinic or apyrimidinic site) endonuclease</fullName>
        <ecNumber evidence="12">3.1.-.-</ecNumber>
    </recommendedName>
</protein>
<feature type="compositionally biased region" description="Low complexity" evidence="13">
    <location>
        <begin position="433"/>
        <end position="468"/>
    </location>
</feature>
<feature type="site" description="Interaction with DNA substrate" evidence="10">
    <location>
        <position position="270"/>
    </location>
</feature>
<evidence type="ECO:0000256" key="10">
    <source>
        <dbReference type="PIRSR" id="PIRSR604808-3"/>
    </source>
</evidence>
<evidence type="ECO:0000259" key="14">
    <source>
        <dbReference type="PROSITE" id="PS51999"/>
    </source>
</evidence>
<accession>A0A5C3EUL5</accession>
<dbReference type="OrthoDB" id="391817at2759"/>
<feature type="region of interest" description="Disordered" evidence="13">
    <location>
        <begin position="324"/>
        <end position="369"/>
    </location>
</feature>
<dbReference type="InterPro" id="IPR005135">
    <property type="entry name" value="Endo/exonuclease/phosphatase"/>
</dbReference>
<keyword evidence="9" id="KW-0464">Manganese</keyword>
<dbReference type="InterPro" id="IPR010666">
    <property type="entry name" value="Znf_GRF"/>
</dbReference>
<keyword evidence="5" id="KW-0862">Zinc</keyword>
<keyword evidence="3 11" id="KW-0863">Zinc-finger</keyword>
<evidence type="ECO:0000256" key="1">
    <source>
        <dbReference type="ARBA" id="ARBA00007092"/>
    </source>
</evidence>
<keyword evidence="6 9" id="KW-0460">Magnesium</keyword>
<feature type="compositionally biased region" description="Polar residues" evidence="13">
    <location>
        <begin position="421"/>
        <end position="430"/>
    </location>
</feature>
<dbReference type="GO" id="GO:0008081">
    <property type="term" value="F:phosphoric diester hydrolase activity"/>
    <property type="evidence" value="ECO:0007669"/>
    <property type="project" value="TreeGrafter"/>
</dbReference>
<dbReference type="Gene3D" id="3.60.10.10">
    <property type="entry name" value="Endonuclease/exonuclease/phosphatase"/>
    <property type="match status" value="1"/>
</dbReference>
<evidence type="ECO:0000256" key="8">
    <source>
        <dbReference type="PIRSR" id="PIRSR604808-1"/>
    </source>
</evidence>
<keyword evidence="15" id="KW-0255">Endonuclease</keyword>
<organism evidence="15 16">
    <name type="scientific">Pseudozyma flocculosa</name>
    <dbReference type="NCBI Taxonomy" id="84751"/>
    <lineage>
        <taxon>Eukaryota</taxon>
        <taxon>Fungi</taxon>
        <taxon>Dikarya</taxon>
        <taxon>Basidiomycota</taxon>
        <taxon>Ustilaginomycotina</taxon>
        <taxon>Ustilaginomycetes</taxon>
        <taxon>Ustilaginales</taxon>
        <taxon>Ustilaginaceae</taxon>
        <taxon>Pseudozyma</taxon>
    </lineage>
</organism>
<feature type="binding site" evidence="9">
    <location>
        <position position="270"/>
    </location>
    <ligand>
        <name>Mg(2+)</name>
        <dbReference type="ChEBI" id="CHEBI:18420"/>
        <label>1</label>
    </ligand>
</feature>
<reference evidence="15 16" key="1">
    <citation type="submission" date="2018-03" db="EMBL/GenBank/DDBJ databases">
        <authorList>
            <person name="Guldener U."/>
        </authorList>
    </citation>
    <scope>NUCLEOTIDE SEQUENCE [LARGE SCALE GENOMIC DNA]</scope>
    <source>
        <strain evidence="15 16">DAOM196992</strain>
    </source>
</reference>
<dbReference type="GO" id="GO:0008270">
    <property type="term" value="F:zinc ion binding"/>
    <property type="evidence" value="ECO:0007669"/>
    <property type="project" value="UniProtKB-KW"/>
</dbReference>
<feature type="active site" description="Proton acceptor" evidence="8">
    <location>
        <position position="270"/>
    </location>
</feature>
<keyword evidence="16" id="KW-1185">Reference proteome</keyword>
<comment type="cofactor">
    <cofactor evidence="9 12">
        <name>Mg(2+)</name>
        <dbReference type="ChEBI" id="CHEBI:18420"/>
    </cofactor>
    <cofactor evidence="9 12">
        <name>Mn(2+)</name>
        <dbReference type="ChEBI" id="CHEBI:29035"/>
    </cofactor>
    <text evidence="9 12">Probably binds two magnesium or manganese ions per subunit.</text>
</comment>
<feature type="region of interest" description="Disordered" evidence="13">
    <location>
        <begin position="690"/>
        <end position="722"/>
    </location>
</feature>
<evidence type="ECO:0000256" key="12">
    <source>
        <dbReference type="RuleBase" id="RU362131"/>
    </source>
</evidence>
<feature type="region of interest" description="Disordered" evidence="13">
    <location>
        <begin position="400"/>
        <end position="582"/>
    </location>
</feature>
<evidence type="ECO:0000256" key="6">
    <source>
        <dbReference type="ARBA" id="ARBA00022842"/>
    </source>
</evidence>
<keyword evidence="7" id="KW-0539">Nucleus</keyword>
<name>A0A5C3EUL5_9BASI</name>
<dbReference type="GO" id="GO:0006284">
    <property type="term" value="P:base-excision repair"/>
    <property type="evidence" value="ECO:0007669"/>
    <property type="project" value="TreeGrafter"/>
</dbReference>
<dbReference type="EC" id="3.1.-.-" evidence="12"/>
<evidence type="ECO:0000256" key="2">
    <source>
        <dbReference type="ARBA" id="ARBA00022723"/>
    </source>
</evidence>
<evidence type="ECO:0000256" key="4">
    <source>
        <dbReference type="ARBA" id="ARBA00022801"/>
    </source>
</evidence>
<evidence type="ECO:0000313" key="16">
    <source>
        <dbReference type="Proteomes" id="UP000323386"/>
    </source>
</evidence>
<feature type="site" description="Transition state stabilizer" evidence="10">
    <location>
        <position position="168"/>
    </location>
</feature>
<evidence type="ECO:0000256" key="11">
    <source>
        <dbReference type="PROSITE-ProRule" id="PRU01343"/>
    </source>
</evidence>
<dbReference type="GO" id="GO:0003906">
    <property type="term" value="F:DNA-(apurinic or apyrimidinic site) endonuclease activity"/>
    <property type="evidence" value="ECO:0007669"/>
    <property type="project" value="TreeGrafter"/>
</dbReference>
<dbReference type="InterPro" id="IPR004808">
    <property type="entry name" value="AP_endonuc_1"/>
</dbReference>
<sequence length="722" mass="78449">MRIVVWNINGLRTLRGYQPWYQLKDWQSCLEHLDADIACFQETKMTRKQLQEWIGTVTYVKKDICIPLKAEQGITGRLVNTDNPAEAIGAYPRDVRDDVEPALWNALDAEGRAVVLDCGLFVLFNLYAPNETGPERLEYKMSYYHCLEERANRLIQEGRQVMIVGDMNIIRDRIDHCDPEQSLREHGWTHFKQHPARTWYDAFLAPKGKFHDVGRLYHPTRAKMFTNWNTLIDARPANYGVRLDYTLVTEGLLPWIKGADIQPDIYGSDHCPIYLDMHDSREIDGRTVYLKDLMHGGSSRPPPPLAACFYDEFSGKQRKLASFFSAAKKPPPTPPLPAATDKADGMAKEVGASEASPQAEPRPGAPENGEISLADALFALQAPATSEGPTSAMIPEEAAGVGRETTAAADPPKGVAPSPSPLATSAQQKARLSVSASPPKRSPAASQRPSSSSTSSSSSLRKTSSKVPPKGQMRLQAFFTKPSAPPPSAPPALAADAETSTTVTTAPEAEEQPSQTSVSTTGPDAVHQGRSRSSSPELIESFEEADPSSPQKHARTASSTSSNGSASTLATSAAAEPSAAERVEASMAWGAIFAPLPPPTCRVHGETAKAWRVNKPGPNHGRKFWLCSRPVGPGYEKSGRAKGDVNPEYRCNFFQWDSEWKGEASKRRRREEHEACEAAAGVSFAEVGKQKRATAGGGGRGGAEMIIGSDDGAPHKRVKSSK</sequence>
<gene>
    <name evidence="15" type="ORF">PSFLO_00727</name>
</gene>
<dbReference type="PANTHER" id="PTHR22748">
    <property type="entry name" value="AP ENDONUCLEASE"/>
    <property type="match status" value="1"/>
</dbReference>
<feature type="binding site" evidence="9">
    <location>
        <position position="168"/>
    </location>
    <ligand>
        <name>Mg(2+)</name>
        <dbReference type="ChEBI" id="CHEBI:18420"/>
        <label>1</label>
    </ligand>
</feature>
<dbReference type="InterPro" id="IPR036691">
    <property type="entry name" value="Endo/exonu/phosph_ase_sf"/>
</dbReference>
<feature type="compositionally biased region" description="Polar residues" evidence="13">
    <location>
        <begin position="512"/>
        <end position="522"/>
    </location>
</feature>
<dbReference type="GO" id="GO:0008311">
    <property type="term" value="F:double-stranded DNA 3'-5' DNA exonuclease activity"/>
    <property type="evidence" value="ECO:0007669"/>
    <property type="project" value="TreeGrafter"/>
</dbReference>
<feature type="binding site" evidence="9">
    <location>
        <position position="7"/>
    </location>
    <ligand>
        <name>Mg(2+)</name>
        <dbReference type="ChEBI" id="CHEBI:18420"/>
        <label>1</label>
    </ligand>
</feature>
<feature type="binding site" evidence="9">
    <location>
        <position position="269"/>
    </location>
    <ligand>
        <name>Mg(2+)</name>
        <dbReference type="ChEBI" id="CHEBI:18420"/>
        <label>1</label>
    </ligand>
</feature>
<proteinExistence type="inferred from homology"/>
<evidence type="ECO:0000256" key="7">
    <source>
        <dbReference type="ARBA" id="ARBA00023242"/>
    </source>
</evidence>
<keyword evidence="15" id="KW-0269">Exonuclease</keyword>
<feature type="active site" evidence="8">
    <location>
        <position position="127"/>
    </location>
</feature>
<feature type="binding site" evidence="9">
    <location>
        <position position="42"/>
    </location>
    <ligand>
        <name>Mg(2+)</name>
        <dbReference type="ChEBI" id="CHEBI:18420"/>
        <label>1</label>
    </ligand>
</feature>
<dbReference type="PROSITE" id="PS51435">
    <property type="entry name" value="AP_NUCLEASE_F1_4"/>
    <property type="match status" value="1"/>
</dbReference>
<feature type="binding site" evidence="9">
    <location>
        <position position="166"/>
    </location>
    <ligand>
        <name>Mg(2+)</name>
        <dbReference type="ChEBI" id="CHEBI:18420"/>
        <label>1</label>
    </ligand>
</feature>
<keyword evidence="15" id="KW-0540">Nuclease</keyword>
<dbReference type="Pfam" id="PF03372">
    <property type="entry name" value="Exo_endo_phos"/>
    <property type="match status" value="1"/>
</dbReference>
<dbReference type="EMBL" id="OOIP01000001">
    <property type="protein sequence ID" value="SPO35256.1"/>
    <property type="molecule type" value="Genomic_DNA"/>
</dbReference>
<feature type="active site" description="Proton donor/acceptor" evidence="8">
    <location>
        <position position="166"/>
    </location>
</feature>
<dbReference type="CDD" id="cd09088">
    <property type="entry name" value="Ape2-like_AP-endo"/>
    <property type="match status" value="1"/>
</dbReference>
<dbReference type="GO" id="GO:0005634">
    <property type="term" value="C:nucleus"/>
    <property type="evidence" value="ECO:0007669"/>
    <property type="project" value="TreeGrafter"/>
</dbReference>
<feature type="site" description="Important for catalytic activity" evidence="10">
    <location>
        <position position="244"/>
    </location>
</feature>